<dbReference type="PRINTS" id="PR01407">
    <property type="entry name" value="BUTYPHLNCDUF"/>
</dbReference>
<dbReference type="PROSITE" id="PS00518">
    <property type="entry name" value="ZF_RING_1"/>
    <property type="match status" value="1"/>
</dbReference>
<dbReference type="CDD" id="cd19802">
    <property type="entry name" value="Bbox1_TRIM8-like"/>
    <property type="match status" value="1"/>
</dbReference>
<reference evidence="11" key="1">
    <citation type="submission" date="2025-08" db="UniProtKB">
        <authorList>
            <consortium name="Ensembl"/>
        </authorList>
    </citation>
    <scope>IDENTIFICATION</scope>
</reference>
<dbReference type="Pfam" id="PF13765">
    <property type="entry name" value="PRY"/>
    <property type="match status" value="1"/>
</dbReference>
<feature type="domain" description="B30.2/SPRY" evidence="10">
    <location>
        <begin position="381"/>
        <end position="572"/>
    </location>
</feature>
<dbReference type="SUPFAM" id="SSF57845">
    <property type="entry name" value="B-box zinc-binding domain"/>
    <property type="match status" value="1"/>
</dbReference>
<dbReference type="PROSITE" id="PS50119">
    <property type="entry name" value="ZF_BBOX"/>
    <property type="match status" value="1"/>
</dbReference>
<keyword evidence="4" id="KW-0862">Zinc</keyword>
<dbReference type="Ensembl" id="ENSSRHT00000028668.1">
    <property type="protein sequence ID" value="ENSSRHP00000027853.1"/>
    <property type="gene ID" value="ENSSRHG00000014446.1"/>
</dbReference>
<dbReference type="InterPro" id="IPR013320">
    <property type="entry name" value="ConA-like_dom_sf"/>
</dbReference>
<dbReference type="InterPro" id="IPR003879">
    <property type="entry name" value="Butyrophylin_SPRY"/>
</dbReference>
<feature type="domain" description="RING-type" evidence="8">
    <location>
        <begin position="15"/>
        <end position="58"/>
    </location>
</feature>
<feature type="domain" description="B box-type" evidence="9">
    <location>
        <begin position="145"/>
        <end position="185"/>
    </location>
</feature>
<dbReference type="InterPro" id="IPR013083">
    <property type="entry name" value="Znf_RING/FYVE/PHD"/>
</dbReference>
<reference evidence="11" key="2">
    <citation type="submission" date="2025-09" db="UniProtKB">
        <authorList>
            <consortium name="Ensembl"/>
        </authorList>
    </citation>
    <scope>IDENTIFICATION</scope>
</reference>
<dbReference type="SMART" id="SM00336">
    <property type="entry name" value="BBOX"/>
    <property type="match status" value="1"/>
</dbReference>
<evidence type="ECO:0000256" key="4">
    <source>
        <dbReference type="ARBA" id="ARBA00022833"/>
    </source>
</evidence>
<sequence length="572" mass="66208">MAEASISVAEDQFSCSICLDLLKDPVTIPCGHSYCMNCIKNYWNKDDPRRVFSCPQCRQTFTPRPALNKNVMFTEMVEKLKKKKVQMALSYAGPGDAKCDICTGRKRKAVKSCLVCLESYCQTHFECHEESRLIKRHKLTDAGQFQKMICSKHDRLLEVFCRTEKRCVCLMCVMDEHKNHDAVSAEAERTEKQVGEIKGKCQQRIQERQKNLQELKEAIKTHKRSAKAALEHSERIFTELIHSIRRSRSEGTQMIRDQEKAEVSRAEGLLEPLQQEIDDLKRKDAELEQLLHTDDHIHFLQSFQSLSEPLESTDVPRVAVSPVLPYDDVRKSVSQLKEILEEICKEKIERLSGGGTVTETVALKKNIIVMLKKLEYITYINIFSNNEPRTREEFLQYSHQLTLDPNTMHKQLYLSEEKRMATYTHTEQPYPDHPDRFDVWPQVLCRERVFGRCYWEVEWSGGVGISVSYKSITRKGETKDCLFGYHNQSWKLQCSQSSHLFLHNSIKTKLPVLPSSCRTGVYVDHRAGILSFYSVSDTMTLIHRVQTTFTQPLYPGFRIYLGSTVKLCNLRE</sequence>
<dbReference type="InterPro" id="IPR017907">
    <property type="entry name" value="Znf_RING_CS"/>
</dbReference>
<dbReference type="Gene3D" id="3.30.160.60">
    <property type="entry name" value="Classic Zinc Finger"/>
    <property type="match status" value="1"/>
</dbReference>
<dbReference type="InterPro" id="IPR051051">
    <property type="entry name" value="E3_ubiq-ligase_TRIM/RNF"/>
</dbReference>
<dbReference type="InterPro" id="IPR000315">
    <property type="entry name" value="Znf_B-box"/>
</dbReference>
<dbReference type="GO" id="GO:0005737">
    <property type="term" value="C:cytoplasm"/>
    <property type="evidence" value="ECO:0007669"/>
    <property type="project" value="UniProtKB-ARBA"/>
</dbReference>
<feature type="coiled-coil region" evidence="7">
    <location>
        <begin position="198"/>
        <end position="232"/>
    </location>
</feature>
<evidence type="ECO:0000313" key="12">
    <source>
        <dbReference type="Proteomes" id="UP000472270"/>
    </source>
</evidence>
<evidence type="ECO:0000259" key="9">
    <source>
        <dbReference type="PROSITE" id="PS50119"/>
    </source>
</evidence>
<keyword evidence="2" id="KW-0479">Metal-binding</keyword>
<evidence type="ECO:0000256" key="7">
    <source>
        <dbReference type="SAM" id="Coils"/>
    </source>
</evidence>
<evidence type="ECO:0000256" key="6">
    <source>
        <dbReference type="PROSITE-ProRule" id="PRU00024"/>
    </source>
</evidence>
<dbReference type="GO" id="GO:0045087">
    <property type="term" value="P:innate immune response"/>
    <property type="evidence" value="ECO:0007669"/>
    <property type="project" value="UniProtKB-KW"/>
</dbReference>
<dbReference type="PANTHER" id="PTHR25465">
    <property type="entry name" value="B-BOX DOMAIN CONTAINING"/>
    <property type="match status" value="1"/>
</dbReference>
<dbReference type="CDD" id="cd16543">
    <property type="entry name" value="RING-HC_TRIM77_C-IV"/>
    <property type="match status" value="1"/>
</dbReference>
<feature type="coiled-coil region" evidence="7">
    <location>
        <begin position="263"/>
        <end position="293"/>
    </location>
</feature>
<dbReference type="PANTHER" id="PTHR25465:SF5">
    <property type="entry name" value="E3 UBIQUITIN_ISG15 LIGASE TRIM25-RELATED"/>
    <property type="match status" value="1"/>
</dbReference>
<dbReference type="GO" id="GO:0008270">
    <property type="term" value="F:zinc ion binding"/>
    <property type="evidence" value="ECO:0007669"/>
    <property type="project" value="UniProtKB-KW"/>
</dbReference>
<proteinExistence type="predicted"/>
<keyword evidence="3 6" id="KW-0863">Zinc-finger</keyword>
<dbReference type="InterPro" id="IPR006574">
    <property type="entry name" value="PRY"/>
</dbReference>
<dbReference type="SMART" id="SM00184">
    <property type="entry name" value="RING"/>
    <property type="match status" value="1"/>
</dbReference>
<dbReference type="InterPro" id="IPR001841">
    <property type="entry name" value="Znf_RING"/>
</dbReference>
<dbReference type="PROSITE" id="PS50188">
    <property type="entry name" value="B302_SPRY"/>
    <property type="match status" value="1"/>
</dbReference>
<dbReference type="SUPFAM" id="SSF57850">
    <property type="entry name" value="RING/U-box"/>
    <property type="match status" value="1"/>
</dbReference>
<dbReference type="Gene3D" id="3.30.40.10">
    <property type="entry name" value="Zinc/RING finger domain, C3HC4 (zinc finger)"/>
    <property type="match status" value="1"/>
</dbReference>
<dbReference type="AlphaFoldDB" id="A0A673HP11"/>
<evidence type="ECO:0000256" key="5">
    <source>
        <dbReference type="ARBA" id="ARBA00022859"/>
    </source>
</evidence>
<dbReference type="CDD" id="cd19769">
    <property type="entry name" value="Bbox2_TRIM16-like"/>
    <property type="match status" value="1"/>
</dbReference>
<name>A0A673HP11_9TELE</name>
<dbReference type="InterPro" id="IPR043136">
    <property type="entry name" value="B30.2/SPRY_sf"/>
</dbReference>
<keyword evidence="5" id="KW-0391">Immunity</keyword>
<dbReference type="SMART" id="SM00589">
    <property type="entry name" value="PRY"/>
    <property type="match status" value="1"/>
</dbReference>
<dbReference type="InterPro" id="IPR003877">
    <property type="entry name" value="SPRY_dom"/>
</dbReference>
<evidence type="ECO:0000256" key="3">
    <source>
        <dbReference type="ARBA" id="ARBA00022771"/>
    </source>
</evidence>
<evidence type="ECO:0000313" key="11">
    <source>
        <dbReference type="Ensembl" id="ENSSRHP00000027853.1"/>
    </source>
</evidence>
<gene>
    <name evidence="11" type="primary">LOC107728378</name>
</gene>
<keyword evidence="7" id="KW-0175">Coiled coil</keyword>
<accession>A0A673HP11</accession>
<dbReference type="PROSITE" id="PS50089">
    <property type="entry name" value="ZF_RING_2"/>
    <property type="match status" value="1"/>
</dbReference>
<dbReference type="Pfam" id="PF15227">
    <property type="entry name" value="zf-C3HC4_4"/>
    <property type="match status" value="1"/>
</dbReference>
<evidence type="ECO:0000256" key="1">
    <source>
        <dbReference type="ARBA" id="ARBA00022588"/>
    </source>
</evidence>
<dbReference type="CDD" id="cd16040">
    <property type="entry name" value="SPRY_PRY_SNTX"/>
    <property type="match status" value="1"/>
</dbReference>
<dbReference type="Gene3D" id="4.10.830.40">
    <property type="match status" value="1"/>
</dbReference>
<organism evidence="11 12">
    <name type="scientific">Sinocyclocheilus rhinocerous</name>
    <dbReference type="NCBI Taxonomy" id="307959"/>
    <lineage>
        <taxon>Eukaryota</taxon>
        <taxon>Metazoa</taxon>
        <taxon>Chordata</taxon>
        <taxon>Craniata</taxon>
        <taxon>Vertebrata</taxon>
        <taxon>Euteleostomi</taxon>
        <taxon>Actinopterygii</taxon>
        <taxon>Neopterygii</taxon>
        <taxon>Teleostei</taxon>
        <taxon>Ostariophysi</taxon>
        <taxon>Cypriniformes</taxon>
        <taxon>Cyprinidae</taxon>
        <taxon>Cyprininae</taxon>
        <taxon>Sinocyclocheilus</taxon>
    </lineage>
</organism>
<evidence type="ECO:0000256" key="2">
    <source>
        <dbReference type="ARBA" id="ARBA00022723"/>
    </source>
</evidence>
<dbReference type="Pfam" id="PF00643">
    <property type="entry name" value="zf-B_box"/>
    <property type="match status" value="1"/>
</dbReference>
<dbReference type="Pfam" id="PF25600">
    <property type="entry name" value="TRIM_CC"/>
    <property type="match status" value="1"/>
</dbReference>
<dbReference type="SUPFAM" id="SSF49899">
    <property type="entry name" value="Concanavalin A-like lectins/glucanases"/>
    <property type="match status" value="1"/>
</dbReference>
<dbReference type="Pfam" id="PF00622">
    <property type="entry name" value="SPRY"/>
    <property type="match status" value="1"/>
</dbReference>
<keyword evidence="1" id="KW-0399">Innate immunity</keyword>
<evidence type="ECO:0000259" key="10">
    <source>
        <dbReference type="PROSITE" id="PS50188"/>
    </source>
</evidence>
<dbReference type="InterPro" id="IPR001870">
    <property type="entry name" value="B30.2/SPRY"/>
</dbReference>
<dbReference type="Gene3D" id="2.60.120.920">
    <property type="match status" value="1"/>
</dbReference>
<dbReference type="Proteomes" id="UP000472270">
    <property type="component" value="Unassembled WGS sequence"/>
</dbReference>
<keyword evidence="12" id="KW-1185">Reference proteome</keyword>
<dbReference type="SMART" id="SM00449">
    <property type="entry name" value="SPRY"/>
    <property type="match status" value="1"/>
</dbReference>
<dbReference type="InterPro" id="IPR058030">
    <property type="entry name" value="TRIM8/14/16/25/29/45/65_CC"/>
</dbReference>
<evidence type="ECO:0000259" key="8">
    <source>
        <dbReference type="PROSITE" id="PS50089"/>
    </source>
</evidence>
<protein>
    <submittedName>
        <fullName evidence="11">Tripartite motif-containing protein 16-like protein</fullName>
    </submittedName>
</protein>